<dbReference type="OrthoDB" id="9764293at2"/>
<keyword evidence="1" id="KW-0663">Pyridoxal phosphate</keyword>
<dbReference type="Gene3D" id="3.90.1150.10">
    <property type="entry name" value="Aspartate Aminotransferase, domain 1"/>
    <property type="match status" value="1"/>
</dbReference>
<proteinExistence type="predicted"/>
<dbReference type="InterPro" id="IPR006311">
    <property type="entry name" value="TAT_signal"/>
</dbReference>
<keyword evidence="4" id="KW-0032">Aminotransferase</keyword>
<evidence type="ECO:0000256" key="1">
    <source>
        <dbReference type="ARBA" id="ARBA00022898"/>
    </source>
</evidence>
<keyword evidence="2" id="KW-0732">Signal</keyword>
<feature type="signal peptide" evidence="2">
    <location>
        <begin position="1"/>
        <end position="29"/>
    </location>
</feature>
<dbReference type="InterPro" id="IPR015421">
    <property type="entry name" value="PyrdxlP-dep_Trfase_major"/>
</dbReference>
<accession>A0A6I3XS20</accession>
<dbReference type="RefSeq" id="WP_155712143.1">
    <property type="nucleotide sequence ID" value="NZ_BMWU01000026.1"/>
</dbReference>
<dbReference type="InterPro" id="IPR000192">
    <property type="entry name" value="Aminotrans_V_dom"/>
</dbReference>
<feature type="domain" description="Aminotransferase class V" evidence="3">
    <location>
        <begin position="90"/>
        <end position="390"/>
    </location>
</feature>
<dbReference type="EMBL" id="WNWM01000002">
    <property type="protein sequence ID" value="MUI16601.1"/>
    <property type="molecule type" value="Genomic_DNA"/>
</dbReference>
<dbReference type="PANTHER" id="PTHR43092:SF6">
    <property type="entry name" value="BLR1280 PROTEIN"/>
    <property type="match status" value="1"/>
</dbReference>
<dbReference type="SUPFAM" id="SSF53383">
    <property type="entry name" value="PLP-dependent transferases"/>
    <property type="match status" value="1"/>
</dbReference>
<protein>
    <submittedName>
        <fullName evidence="4">Aminotransferase class V-fold PLP-dependent enzyme</fullName>
    </submittedName>
</protein>
<dbReference type="InterPro" id="IPR015424">
    <property type="entry name" value="PyrdxlP-dep_Trfase"/>
</dbReference>
<organism evidence="4 5">
    <name type="scientific">Pseudoduganella dura</name>
    <dbReference type="NCBI Taxonomy" id="321982"/>
    <lineage>
        <taxon>Bacteria</taxon>
        <taxon>Pseudomonadati</taxon>
        <taxon>Pseudomonadota</taxon>
        <taxon>Betaproteobacteria</taxon>
        <taxon>Burkholderiales</taxon>
        <taxon>Oxalobacteraceae</taxon>
        <taxon>Telluria group</taxon>
        <taxon>Pseudoduganella</taxon>
    </lineage>
</organism>
<dbReference type="AlphaFoldDB" id="A0A6I3XS20"/>
<evidence type="ECO:0000256" key="2">
    <source>
        <dbReference type="SAM" id="SignalP"/>
    </source>
</evidence>
<keyword evidence="4" id="KW-0808">Transferase</keyword>
<reference evidence="4 5" key="1">
    <citation type="submission" date="2019-11" db="EMBL/GenBank/DDBJ databases">
        <title>Draft Genome Sequences of Six Type Strains of the Genus Massilia.</title>
        <authorList>
            <person name="Miess H."/>
            <person name="Frediansyah A."/>
            <person name="Goeker M."/>
            <person name="Gross H."/>
        </authorList>
    </citation>
    <scope>NUCLEOTIDE SEQUENCE [LARGE SCALE GENOMIC DNA]</scope>
    <source>
        <strain evidence="4 5">DSM 17513</strain>
    </source>
</reference>
<dbReference type="Proteomes" id="UP000431684">
    <property type="component" value="Unassembled WGS sequence"/>
</dbReference>
<keyword evidence="5" id="KW-1185">Reference proteome</keyword>
<name>A0A6I3XS20_9BURK</name>
<comment type="caution">
    <text evidence="4">The sequence shown here is derived from an EMBL/GenBank/DDBJ whole genome shotgun (WGS) entry which is preliminary data.</text>
</comment>
<evidence type="ECO:0000313" key="4">
    <source>
        <dbReference type="EMBL" id="MUI16601.1"/>
    </source>
</evidence>
<sequence length="420" mass="45512">MHQFQYRRRSLLQVAAGAALGGAAPAGNAAAPAAHGRDTLAGSYDLATGFVNLENAYYGVMSAPVAEAYRRNTDYLNRNNSRYLRREFDREGIEAIRATLAAHAGVATAELAITRGATESLQNLISNYRLLKAGDTVMVGNLDYGTMIDAMNDLARRGGATVATVLIPEPASRANVIEAYEQALARHPRTKLLLLTHVSHRTGLVIPVTEIVRIAKGRNVDVIVDVAQSWGQLDYKIPDFGADFVGANLHKWIGAPLGLGFLYIRAGRLQDIGIERGNSLFPASDIRARVHSGTVNVAAIMTIPAALRFHGQVPLAWRQARLRALRDHWVRQVLEVPGVQILTPEEAGMYGAVTSFRLRGRTTFEANVALARTLMDDHGIFTVARDGPAAGSCIRVTPSFFTTTAELDRLVGAIRTLARA</sequence>
<dbReference type="Pfam" id="PF00266">
    <property type="entry name" value="Aminotran_5"/>
    <property type="match status" value="1"/>
</dbReference>
<dbReference type="InterPro" id="IPR015422">
    <property type="entry name" value="PyrdxlP-dep_Trfase_small"/>
</dbReference>
<feature type="chain" id="PRO_5026029686" evidence="2">
    <location>
        <begin position="30"/>
        <end position="420"/>
    </location>
</feature>
<evidence type="ECO:0000313" key="5">
    <source>
        <dbReference type="Proteomes" id="UP000431684"/>
    </source>
</evidence>
<dbReference type="PROSITE" id="PS51318">
    <property type="entry name" value="TAT"/>
    <property type="match status" value="1"/>
</dbReference>
<gene>
    <name evidence="4" type="ORF">GJV26_29700</name>
</gene>
<evidence type="ECO:0000259" key="3">
    <source>
        <dbReference type="Pfam" id="PF00266"/>
    </source>
</evidence>
<dbReference type="GO" id="GO:0008483">
    <property type="term" value="F:transaminase activity"/>
    <property type="evidence" value="ECO:0007669"/>
    <property type="project" value="UniProtKB-KW"/>
</dbReference>
<dbReference type="PANTHER" id="PTHR43092">
    <property type="entry name" value="L-CYSTEINE DESULFHYDRASE"/>
    <property type="match status" value="1"/>
</dbReference>
<dbReference type="Gene3D" id="3.40.640.10">
    <property type="entry name" value="Type I PLP-dependent aspartate aminotransferase-like (Major domain)"/>
    <property type="match status" value="1"/>
</dbReference>